<reference evidence="9 10" key="1">
    <citation type="submission" date="2020-01" db="EMBL/GenBank/DDBJ databases">
        <title>Complete genome sequence of Chitinophaga sp. H33E-04 isolated from quinoa roots.</title>
        <authorList>
            <person name="Weon H.-Y."/>
            <person name="Lee S.A."/>
        </authorList>
    </citation>
    <scope>NUCLEOTIDE SEQUENCE [LARGE SCALE GENOMIC DNA]</scope>
    <source>
        <strain evidence="9 10">H33E-04</strain>
    </source>
</reference>
<dbReference type="Gene3D" id="2.170.130.10">
    <property type="entry name" value="TonB-dependent receptor, plug domain"/>
    <property type="match status" value="1"/>
</dbReference>
<dbReference type="Pfam" id="PF13620">
    <property type="entry name" value="CarboxypepD_reg"/>
    <property type="match status" value="1"/>
</dbReference>
<gene>
    <name evidence="9" type="ORF">GWR21_26590</name>
</gene>
<dbReference type="SUPFAM" id="SSF49464">
    <property type="entry name" value="Carboxypeptidase regulatory domain-like"/>
    <property type="match status" value="1"/>
</dbReference>
<keyword evidence="4 7" id="KW-0812">Transmembrane</keyword>
<name>A0A6B9ZQA6_9BACT</name>
<feature type="domain" description="Secretin/TonB short N-terminal" evidence="8">
    <location>
        <begin position="34"/>
        <end position="85"/>
    </location>
</feature>
<protein>
    <submittedName>
        <fullName evidence="9">SusC/RagA family TonB-linked outer membrane protein</fullName>
    </submittedName>
</protein>
<dbReference type="InterPro" id="IPR036942">
    <property type="entry name" value="Beta-barrel_TonB_sf"/>
</dbReference>
<keyword evidence="6 7" id="KW-0998">Cell outer membrane</keyword>
<comment type="similarity">
    <text evidence="7">Belongs to the TonB-dependent receptor family.</text>
</comment>
<keyword evidence="10" id="KW-1185">Reference proteome</keyword>
<dbReference type="InterPro" id="IPR012910">
    <property type="entry name" value="Plug_dom"/>
</dbReference>
<evidence type="ECO:0000256" key="7">
    <source>
        <dbReference type="PROSITE-ProRule" id="PRU01360"/>
    </source>
</evidence>
<dbReference type="AlphaFoldDB" id="A0A6B9ZQA6"/>
<evidence type="ECO:0000256" key="2">
    <source>
        <dbReference type="ARBA" id="ARBA00022448"/>
    </source>
</evidence>
<dbReference type="SMART" id="SM00965">
    <property type="entry name" value="STN"/>
    <property type="match status" value="1"/>
</dbReference>
<keyword evidence="2 7" id="KW-0813">Transport</keyword>
<proteinExistence type="inferred from homology"/>
<dbReference type="GO" id="GO:0009279">
    <property type="term" value="C:cell outer membrane"/>
    <property type="evidence" value="ECO:0007669"/>
    <property type="project" value="UniProtKB-SubCell"/>
</dbReference>
<dbReference type="SUPFAM" id="SSF56935">
    <property type="entry name" value="Porins"/>
    <property type="match status" value="1"/>
</dbReference>
<dbReference type="InterPro" id="IPR008969">
    <property type="entry name" value="CarboxyPept-like_regulatory"/>
</dbReference>
<dbReference type="PROSITE" id="PS52016">
    <property type="entry name" value="TONB_DEPENDENT_REC_3"/>
    <property type="match status" value="1"/>
</dbReference>
<accession>A0A6B9ZQA6</accession>
<evidence type="ECO:0000256" key="3">
    <source>
        <dbReference type="ARBA" id="ARBA00022452"/>
    </source>
</evidence>
<evidence type="ECO:0000256" key="5">
    <source>
        <dbReference type="ARBA" id="ARBA00023136"/>
    </source>
</evidence>
<dbReference type="InterPro" id="IPR023996">
    <property type="entry name" value="TonB-dep_OMP_SusC/RagA"/>
</dbReference>
<dbReference type="KEGG" id="chih:GWR21_26590"/>
<evidence type="ECO:0000259" key="8">
    <source>
        <dbReference type="SMART" id="SM00965"/>
    </source>
</evidence>
<sequence>MQSQDKSSQQQVSLQYDNIRLVDLFNIISRQTGYTFFYNNQSVNDQVKVNIHQDNITLEQVLERVLGTRGYGWELISGRIGVFKKEQAEKSEKKEHKDDLHTFSGIISMPDGTPLPGASISVVNGAAITRTNESGLFSFQVAAKDTVIRISYTGFKTEEVNVRTGAALHVTLQPLVTDLALVAVRSTGYQKIPRERATGSFAQVSNELLNRRTGPTILERLEGVANGVMFPNKDIPPYSNEAYVSVRGRSTILANAQPLIVVDNFPYVGDINLLNPNDVDNITILKDAAAASIWGAFSGNGVIVITTKKGKLRQPFKVQANMNLTVGAKPDLYYNKAFLPSPAFIDVEKYLFDKGFYDDDLTNNYSYPVVSPVVELLDKKRNGVISAADADAQINQLKQFDVRKDYEKYLYRNSVNQQYAVNMSAGGEHSGYMLSVGYDRNLSNKVGAATDRFTISNYSTFNFWDRAELSTGVSFVMNKYDVGYYDALIPNGGKSAYYPYARLADEQGKALDVQKDFRYSFISNLREEGLLDWTYRPLDEVRFADNIQRSYHIRLNPGLKVRIIKGLDAELRYQFEKQLSRKEEYYSIQTYATRNMINLFTQVVDGVVTHPVPVGGILQKNNGEVTGNNYRAQLNFNRDFGLRHSVSALAGLEQREIVTESSDQILYGYSKNTKTYSSALDYSRYYDAYMYLGPGGYIAPSGPLSRYNNEYISYYGNAAYTLNGKYILSGSARMDQSNIWGVNFNQKGVPLWSAGVSWDLSREQFYKWNLFPLLKLRATYGYNGNLDPTLFGKFVVSYLQNNTQVGLPAATIVSYPNPNLRWERSAMLNTGIDFEVRNGMLHGSIEYYRKKGTDLIGEQLMPLQSGVGIMKLNSADMKGGGVDVVLTTVNMNRQLGWVTDFLFSYNWDRITSYKFAVPLYTLPGTADGTGSRLFPNIGRPVYGVYSYRWAGLSAENGDPTGYLDGKISDEYDKILASNTDIIYNGPARPVIFGALRNTVSFKGITLSLNVTYKMGYYFRRSGISYSSLFYNWVGHQELFSRWQQPGDEKRTNVPSMIYPVNASRDRFYEYSEARVEKGDHIRLQDVRIAYSLNSARMKKAGTADIQLYLYANNLGLIWKANNAGLDPDFVVGYTAPRTVAIGCKVEF</sequence>
<dbReference type="InterPro" id="IPR039426">
    <property type="entry name" value="TonB-dep_rcpt-like"/>
</dbReference>
<dbReference type="RefSeq" id="WP_162334747.1">
    <property type="nucleotide sequence ID" value="NZ_CP048113.1"/>
</dbReference>
<dbReference type="Gene3D" id="2.60.40.1120">
    <property type="entry name" value="Carboxypeptidase-like, regulatory domain"/>
    <property type="match status" value="1"/>
</dbReference>
<dbReference type="EMBL" id="CP048113">
    <property type="protein sequence ID" value="QHS63023.1"/>
    <property type="molecule type" value="Genomic_DNA"/>
</dbReference>
<dbReference type="InterPro" id="IPR011662">
    <property type="entry name" value="Secretin/TonB_short_N"/>
</dbReference>
<comment type="subcellular location">
    <subcellularLocation>
        <location evidence="1 7">Cell outer membrane</location>
        <topology evidence="1 7">Multi-pass membrane protein</topology>
    </subcellularLocation>
</comment>
<dbReference type="Proteomes" id="UP000476411">
    <property type="component" value="Chromosome"/>
</dbReference>
<evidence type="ECO:0000313" key="10">
    <source>
        <dbReference type="Proteomes" id="UP000476411"/>
    </source>
</evidence>
<dbReference type="InterPro" id="IPR037066">
    <property type="entry name" value="Plug_dom_sf"/>
</dbReference>
<keyword evidence="3 7" id="KW-1134">Transmembrane beta strand</keyword>
<evidence type="ECO:0000256" key="6">
    <source>
        <dbReference type="ARBA" id="ARBA00023237"/>
    </source>
</evidence>
<keyword evidence="5 7" id="KW-0472">Membrane</keyword>
<dbReference type="Pfam" id="PF07715">
    <property type="entry name" value="Plug"/>
    <property type="match status" value="1"/>
</dbReference>
<evidence type="ECO:0000256" key="4">
    <source>
        <dbReference type="ARBA" id="ARBA00022692"/>
    </source>
</evidence>
<organism evidence="9 10">
    <name type="scientific">Chitinophaga agri</name>
    <dbReference type="NCBI Taxonomy" id="2703787"/>
    <lineage>
        <taxon>Bacteria</taxon>
        <taxon>Pseudomonadati</taxon>
        <taxon>Bacteroidota</taxon>
        <taxon>Chitinophagia</taxon>
        <taxon>Chitinophagales</taxon>
        <taxon>Chitinophagaceae</taxon>
        <taxon>Chitinophaga</taxon>
    </lineage>
</organism>
<evidence type="ECO:0000256" key="1">
    <source>
        <dbReference type="ARBA" id="ARBA00004571"/>
    </source>
</evidence>
<dbReference type="Gene3D" id="2.40.170.20">
    <property type="entry name" value="TonB-dependent receptor, beta-barrel domain"/>
    <property type="match status" value="1"/>
</dbReference>
<dbReference type="NCBIfam" id="TIGR04056">
    <property type="entry name" value="OMP_RagA_SusC"/>
    <property type="match status" value="1"/>
</dbReference>
<evidence type="ECO:0000313" key="9">
    <source>
        <dbReference type="EMBL" id="QHS63023.1"/>
    </source>
</evidence>